<accession>A0A6J4U6L0</accession>
<evidence type="ECO:0000313" key="2">
    <source>
        <dbReference type="EMBL" id="CAA9539534.1"/>
    </source>
</evidence>
<sequence length="73" mass="8344">GGRVPGPVQLARRIGVRGWDHHRRRHQGRNDHGEGRPERHPRHRRPVPPGPRRAATARRSRNGRPGRTHGRDG</sequence>
<dbReference type="EMBL" id="CADCWC010000260">
    <property type="protein sequence ID" value="CAA9539534.1"/>
    <property type="molecule type" value="Genomic_DNA"/>
</dbReference>
<feature type="compositionally biased region" description="Basic residues" evidence="1">
    <location>
        <begin position="55"/>
        <end position="73"/>
    </location>
</feature>
<evidence type="ECO:0000256" key="1">
    <source>
        <dbReference type="SAM" id="MobiDB-lite"/>
    </source>
</evidence>
<proteinExistence type="predicted"/>
<name>A0A6J4U6L0_9ACTN</name>
<feature type="non-terminal residue" evidence="2">
    <location>
        <position position="73"/>
    </location>
</feature>
<feature type="region of interest" description="Disordered" evidence="1">
    <location>
        <begin position="1"/>
        <end position="73"/>
    </location>
</feature>
<dbReference type="AlphaFoldDB" id="A0A6J4U6L0"/>
<feature type="non-terminal residue" evidence="2">
    <location>
        <position position="1"/>
    </location>
</feature>
<organism evidence="2">
    <name type="scientific">uncultured Thermoleophilia bacterium</name>
    <dbReference type="NCBI Taxonomy" id="1497501"/>
    <lineage>
        <taxon>Bacteria</taxon>
        <taxon>Bacillati</taxon>
        <taxon>Actinomycetota</taxon>
        <taxon>Thermoleophilia</taxon>
        <taxon>environmental samples</taxon>
    </lineage>
</organism>
<reference evidence="2" key="1">
    <citation type="submission" date="2020-02" db="EMBL/GenBank/DDBJ databases">
        <authorList>
            <person name="Meier V. D."/>
        </authorList>
    </citation>
    <scope>NUCLEOTIDE SEQUENCE</scope>
    <source>
        <strain evidence="2">AVDCRST_MAG79</strain>
    </source>
</reference>
<feature type="compositionally biased region" description="Basic and acidic residues" evidence="1">
    <location>
        <begin position="28"/>
        <end position="38"/>
    </location>
</feature>
<gene>
    <name evidence="2" type="ORF">AVDCRST_MAG79-1727</name>
</gene>
<protein>
    <submittedName>
        <fullName evidence="2">Uncharacterized protein</fullName>
    </submittedName>
</protein>